<dbReference type="GO" id="GO:0016020">
    <property type="term" value="C:membrane"/>
    <property type="evidence" value="ECO:0007669"/>
    <property type="project" value="InterPro"/>
</dbReference>
<evidence type="ECO:0000256" key="4">
    <source>
        <dbReference type="ARBA" id="ARBA00022840"/>
    </source>
</evidence>
<evidence type="ECO:0000256" key="3">
    <source>
        <dbReference type="ARBA" id="ARBA00022741"/>
    </source>
</evidence>
<keyword evidence="3" id="KW-0547">Nucleotide-binding</keyword>
<dbReference type="OrthoDB" id="9778870at2"/>
<dbReference type="InterPro" id="IPR027417">
    <property type="entry name" value="P-loop_NTPase"/>
</dbReference>
<dbReference type="InterPro" id="IPR050683">
    <property type="entry name" value="Bact_Polysacc_Export_ATP-bd"/>
</dbReference>
<dbReference type="GO" id="GO:0005524">
    <property type="term" value="F:ATP binding"/>
    <property type="evidence" value="ECO:0007669"/>
    <property type="project" value="UniProtKB-KW"/>
</dbReference>
<gene>
    <name evidence="6" type="ordered locus">Fraau_2825</name>
</gene>
<dbReference type="InterPro" id="IPR003439">
    <property type="entry name" value="ABC_transporter-like_ATP-bd"/>
</dbReference>
<evidence type="ECO:0000313" key="6">
    <source>
        <dbReference type="EMBL" id="AFC87159.1"/>
    </source>
</evidence>
<name>H8L0B9_FRAAD</name>
<dbReference type="HOGENOM" id="CLU_000604_1_2_6"/>
<dbReference type="Gene3D" id="3.40.50.300">
    <property type="entry name" value="P-loop containing nucleotide triphosphate hydrolases"/>
    <property type="match status" value="1"/>
</dbReference>
<accession>H8L0B9</accession>
<dbReference type="GO" id="GO:0016887">
    <property type="term" value="F:ATP hydrolysis activity"/>
    <property type="evidence" value="ECO:0007669"/>
    <property type="project" value="InterPro"/>
</dbReference>
<dbReference type="PANTHER" id="PTHR46743:SF2">
    <property type="entry name" value="TEICHOIC ACIDS EXPORT ATP-BINDING PROTEIN TAGH"/>
    <property type="match status" value="1"/>
</dbReference>
<organism evidence="6 7">
    <name type="scientific">Frateuria aurantia (strain ATCC 33424 / DSM 6220 / KCTC 2777 / LMG 1558 / NBRC 3245 / NCIMB 13370)</name>
    <name type="common">Acetobacter aurantius</name>
    <dbReference type="NCBI Taxonomy" id="767434"/>
    <lineage>
        <taxon>Bacteria</taxon>
        <taxon>Pseudomonadati</taxon>
        <taxon>Pseudomonadota</taxon>
        <taxon>Gammaproteobacteria</taxon>
        <taxon>Lysobacterales</taxon>
        <taxon>Rhodanobacteraceae</taxon>
        <taxon>Frateuria</taxon>
    </lineage>
</organism>
<dbReference type="RefSeq" id="WP_014404162.1">
    <property type="nucleotide sequence ID" value="NC_017033.1"/>
</dbReference>
<dbReference type="InterPro" id="IPR015860">
    <property type="entry name" value="ABC_transpr_TagH-like"/>
</dbReference>
<comment type="similarity">
    <text evidence="1">Belongs to the ABC transporter superfamily.</text>
</comment>
<evidence type="ECO:0000259" key="5">
    <source>
        <dbReference type="PROSITE" id="PS50893"/>
    </source>
</evidence>
<evidence type="ECO:0000256" key="2">
    <source>
        <dbReference type="ARBA" id="ARBA00022448"/>
    </source>
</evidence>
<feature type="domain" description="ABC transporter" evidence="5">
    <location>
        <begin position="4"/>
        <end position="218"/>
    </location>
</feature>
<dbReference type="InterPro" id="IPR017871">
    <property type="entry name" value="ABC_transporter-like_CS"/>
</dbReference>
<dbReference type="PROSITE" id="PS00211">
    <property type="entry name" value="ABC_TRANSPORTER_1"/>
    <property type="match status" value="1"/>
</dbReference>
<dbReference type="KEGG" id="fau:Fraau_2825"/>
<dbReference type="AlphaFoldDB" id="H8L0B9"/>
<keyword evidence="2" id="KW-0813">Transport</keyword>
<evidence type="ECO:0000313" key="7">
    <source>
        <dbReference type="Proteomes" id="UP000005234"/>
    </source>
</evidence>
<dbReference type="CDD" id="cd03220">
    <property type="entry name" value="ABC_KpsT_Wzt"/>
    <property type="match status" value="1"/>
</dbReference>
<dbReference type="SUPFAM" id="SSF52540">
    <property type="entry name" value="P-loop containing nucleoside triphosphate hydrolases"/>
    <property type="match status" value="1"/>
</dbReference>
<dbReference type="STRING" id="767434.Fraau_2825"/>
<dbReference type="Pfam" id="PF00005">
    <property type="entry name" value="ABC_tran"/>
    <property type="match status" value="1"/>
</dbReference>
<keyword evidence="7" id="KW-1185">Reference proteome</keyword>
<reference evidence="6" key="1">
    <citation type="submission" date="2012-02" db="EMBL/GenBank/DDBJ databases">
        <title>The complete genome of Frateuria aurantia DSM 6220.</title>
        <authorList>
            <consortium name="US DOE Joint Genome Institute (JGI-PGF)"/>
            <person name="Lucas S."/>
            <person name="Copeland A."/>
            <person name="Lapidus A."/>
            <person name="Glavina del Rio T."/>
            <person name="Dalin E."/>
            <person name="Tice H."/>
            <person name="Bruce D."/>
            <person name="Goodwin L."/>
            <person name="Pitluck S."/>
            <person name="Peters L."/>
            <person name="Ovchinnikova G."/>
            <person name="Teshima H."/>
            <person name="Kyrpides N."/>
            <person name="Mavromatis K."/>
            <person name="Ivanova N."/>
            <person name="Brettin T."/>
            <person name="Detter J.C."/>
            <person name="Han C."/>
            <person name="Larimer F."/>
            <person name="Land M."/>
            <person name="Hauser L."/>
            <person name="Markowitz V."/>
            <person name="Cheng J.-F."/>
            <person name="Hugenholtz P."/>
            <person name="Woyke T."/>
            <person name="Wu D."/>
            <person name="Brambilla E."/>
            <person name="Klenk H.-P."/>
            <person name="Eisen J.A."/>
        </authorList>
    </citation>
    <scope>NUCLEOTIDE SEQUENCE</scope>
    <source>
        <strain evidence="6">DSM 6220</strain>
    </source>
</reference>
<evidence type="ECO:0000256" key="1">
    <source>
        <dbReference type="ARBA" id="ARBA00005417"/>
    </source>
</evidence>
<dbReference type="PROSITE" id="PS50893">
    <property type="entry name" value="ABC_TRANSPORTER_2"/>
    <property type="match status" value="1"/>
</dbReference>
<sequence length="218" mass="24592">MTALTLTNVSKRYRMSHGWRTVLDRVNLTIHKGERVGILGRNGAGKSTMIRLIGGADLPSDGQIVRGMSVSWPIAFAGGFQGSLTGIDNLRFICRVYNADYRAALPFIESFTELGRYLREPVKTYSSGMMAKLGFAISMAIEFDCFLIDEVLAVGDERFQNKCRQALFEERGDRAMIMVSHDPWMIKSYCNRASVLENGVLHHFDNVDDAYHFYSRDT</sequence>
<dbReference type="PANTHER" id="PTHR46743">
    <property type="entry name" value="TEICHOIC ACIDS EXPORT ATP-BINDING PROTEIN TAGH"/>
    <property type="match status" value="1"/>
</dbReference>
<protein>
    <submittedName>
        <fullName evidence="6">ABC-type polysaccharide/polyol phosphate transport system, ATPase component</fullName>
    </submittedName>
</protein>
<keyword evidence="4" id="KW-0067">ATP-binding</keyword>
<proteinExistence type="inferred from homology"/>
<dbReference type="EMBL" id="CP003350">
    <property type="protein sequence ID" value="AFC87159.1"/>
    <property type="molecule type" value="Genomic_DNA"/>
</dbReference>
<dbReference type="GO" id="GO:0140359">
    <property type="term" value="F:ABC-type transporter activity"/>
    <property type="evidence" value="ECO:0007669"/>
    <property type="project" value="InterPro"/>
</dbReference>
<dbReference type="Proteomes" id="UP000005234">
    <property type="component" value="Chromosome"/>
</dbReference>
<dbReference type="eggNOG" id="COG1134">
    <property type="taxonomic scope" value="Bacteria"/>
</dbReference>